<dbReference type="PANTHER" id="PTHR43649:SF12">
    <property type="entry name" value="DIACETYLCHITOBIOSE BINDING PROTEIN DASA"/>
    <property type="match status" value="1"/>
</dbReference>
<dbReference type="Pfam" id="PF13416">
    <property type="entry name" value="SBP_bac_8"/>
    <property type="match status" value="1"/>
</dbReference>
<comment type="caution">
    <text evidence="1">The sequence shown here is derived from an EMBL/GenBank/DDBJ whole genome shotgun (WGS) entry which is preliminary data.</text>
</comment>
<reference evidence="1 2" key="1">
    <citation type="submission" date="2018-08" db="EMBL/GenBank/DDBJ databases">
        <title>Sequencing the genomes of 1000 actinobacteria strains.</title>
        <authorList>
            <person name="Klenk H.-P."/>
        </authorList>
    </citation>
    <scope>NUCLEOTIDE SEQUENCE [LARGE SCALE GENOMIC DNA]</scope>
    <source>
        <strain evidence="1 2">DSM 44099</strain>
    </source>
</reference>
<dbReference type="InterPro" id="IPR006311">
    <property type="entry name" value="TAT_signal"/>
</dbReference>
<evidence type="ECO:0000313" key="1">
    <source>
        <dbReference type="EMBL" id="REG00060.1"/>
    </source>
</evidence>
<dbReference type="InterPro" id="IPR050490">
    <property type="entry name" value="Bact_solute-bd_prot1"/>
</dbReference>
<accession>A0A3D9ZT35</accession>
<dbReference type="InterPro" id="IPR006059">
    <property type="entry name" value="SBP"/>
</dbReference>
<name>A0A3D9ZT35_9ACTN</name>
<dbReference type="SUPFAM" id="SSF53850">
    <property type="entry name" value="Periplasmic binding protein-like II"/>
    <property type="match status" value="1"/>
</dbReference>
<gene>
    <name evidence="1" type="ORF">DFJ67_6106</name>
</gene>
<protein>
    <submittedName>
        <fullName evidence="1">Multiple sugar transport system substrate-binding protein</fullName>
    </submittedName>
</protein>
<dbReference type="PROSITE" id="PS51318">
    <property type="entry name" value="TAT"/>
    <property type="match status" value="1"/>
</dbReference>
<keyword evidence="1" id="KW-0813">Transport</keyword>
<dbReference type="CDD" id="cd13585">
    <property type="entry name" value="PBP2_TMBP_like"/>
    <property type="match status" value="1"/>
</dbReference>
<dbReference type="PANTHER" id="PTHR43649">
    <property type="entry name" value="ARABINOSE-BINDING PROTEIN-RELATED"/>
    <property type="match status" value="1"/>
</dbReference>
<dbReference type="AlphaFoldDB" id="A0A3D9ZT35"/>
<dbReference type="Gene3D" id="3.40.190.10">
    <property type="entry name" value="Periplasmic binding protein-like II"/>
    <property type="match status" value="1"/>
</dbReference>
<dbReference type="OrthoDB" id="7918484at2"/>
<dbReference type="EMBL" id="QUMQ01000001">
    <property type="protein sequence ID" value="REG00060.1"/>
    <property type="molecule type" value="Genomic_DNA"/>
</dbReference>
<keyword evidence="2" id="KW-1185">Reference proteome</keyword>
<keyword evidence="1" id="KW-0762">Sugar transport</keyword>
<organism evidence="1 2">
    <name type="scientific">Asanoa ferruginea</name>
    <dbReference type="NCBI Taxonomy" id="53367"/>
    <lineage>
        <taxon>Bacteria</taxon>
        <taxon>Bacillati</taxon>
        <taxon>Actinomycetota</taxon>
        <taxon>Actinomycetes</taxon>
        <taxon>Micromonosporales</taxon>
        <taxon>Micromonosporaceae</taxon>
        <taxon>Asanoa</taxon>
    </lineage>
</organism>
<evidence type="ECO:0000313" key="2">
    <source>
        <dbReference type="Proteomes" id="UP000256913"/>
    </source>
</evidence>
<proteinExistence type="predicted"/>
<dbReference type="Proteomes" id="UP000256913">
    <property type="component" value="Unassembled WGS sequence"/>
</dbReference>
<dbReference type="RefSeq" id="WP_116071315.1">
    <property type="nucleotide sequence ID" value="NZ_BONB01000003.1"/>
</dbReference>
<sequence length="478" mass="51719">MNDNDIPPATLGAIARGTSVNRRTMLRWGLGAAAAVTAGPLLAACGSGDDEVSADGEVTLKVVGFQVPPEEKGSELDKAYQKFLADFQTQNPKIKIDSIQAPPNFDTQIIVDLASGSAPDLWSQDASSLAPLIQRKLLLDMRKVTEQLPSLTTDRFFPQVLEIHKGEDGGIYGLPNDFTPMVVYYNPTLFTKAGIPVPQAGWTWDDQLAAAQKLTLDKNGRNRLDPGFDEANVVQWGYRHSQYAYQWVYRVWQNGGDVVSPDHTTATGFLDAPAAIEAIQWYADLVLKHKVAPSPSTLEKLTNASDANALFVDGKFAMFDSGHWSLVGLTGAKGYTPEKLAVVPQPKRATEATALYESSFVLRHDLPKEKFKAAAQFIDAATSRGYQDTKAITGIAISANSEAASGSLTSAQAKFAKLDKVFVDATASGRPPYGSKIGVYPTIEKALDGMMEKILRGEPVQAQVAETITAINRELAKR</sequence>